<dbReference type="InterPro" id="IPR036388">
    <property type="entry name" value="WH-like_DNA-bd_sf"/>
</dbReference>
<evidence type="ECO:0008006" key="3">
    <source>
        <dbReference type="Google" id="ProtNLM"/>
    </source>
</evidence>
<dbReference type="Gene3D" id="1.10.10.10">
    <property type="entry name" value="Winged helix-like DNA-binding domain superfamily/Winged helix DNA-binding domain"/>
    <property type="match status" value="1"/>
</dbReference>
<name>A0A1C6STS6_9ACTN</name>
<organism evidence="1 2">
    <name type="scientific">Micromonospora nigra</name>
    <dbReference type="NCBI Taxonomy" id="145857"/>
    <lineage>
        <taxon>Bacteria</taxon>
        <taxon>Bacillati</taxon>
        <taxon>Actinomycetota</taxon>
        <taxon>Actinomycetes</taxon>
        <taxon>Micromonosporales</taxon>
        <taxon>Micromonosporaceae</taxon>
        <taxon>Micromonospora</taxon>
    </lineage>
</organism>
<dbReference type="RefSeq" id="WP_091086745.1">
    <property type="nucleotide sequence ID" value="NZ_FMHT01000003.1"/>
</dbReference>
<protein>
    <recommendedName>
        <fullName evidence="3">RNA polymerase sigma-70 factor, ECF subfamily</fullName>
    </recommendedName>
</protein>
<evidence type="ECO:0000313" key="1">
    <source>
        <dbReference type="EMBL" id="SCL32868.1"/>
    </source>
</evidence>
<keyword evidence="2" id="KW-1185">Reference proteome</keyword>
<dbReference type="Proteomes" id="UP000199699">
    <property type="component" value="Unassembled WGS sequence"/>
</dbReference>
<evidence type="ECO:0000313" key="2">
    <source>
        <dbReference type="Proteomes" id="UP000199699"/>
    </source>
</evidence>
<reference evidence="1 2" key="1">
    <citation type="submission" date="2016-06" db="EMBL/GenBank/DDBJ databases">
        <authorList>
            <person name="Kjaerup R.B."/>
            <person name="Dalgaard T.S."/>
            <person name="Juul-Madsen H.R."/>
        </authorList>
    </citation>
    <scope>NUCLEOTIDE SEQUENCE [LARGE SCALE GENOMIC DNA]</scope>
    <source>
        <strain evidence="1 2">DSM 43818</strain>
    </source>
</reference>
<accession>A0A1C6STS6</accession>
<dbReference type="OrthoDB" id="3403650at2"/>
<gene>
    <name evidence="1" type="ORF">GA0070616_4575</name>
</gene>
<dbReference type="AlphaFoldDB" id="A0A1C6STS6"/>
<proteinExistence type="predicted"/>
<dbReference type="EMBL" id="FMHT01000003">
    <property type="protein sequence ID" value="SCL32868.1"/>
    <property type="molecule type" value="Genomic_DNA"/>
</dbReference>
<sequence>MTTATDHVARLDPLIRIMAAERVAPSLRADAEQEARIAVWQAAQAHADDPRPLGPLLTVVARRAVRAVAVGRPMTGEQGRRGVTRDPLRVGGWAEVDADRDGDPQADHADAVALRVEVARVLATLAPWERAFVVRWLLDDRPMVEVAAELGMSPGGLANAWSRRLRPMLAAALADLANSDLR</sequence>
<dbReference type="STRING" id="145857.GA0070616_4575"/>